<protein>
    <recommendedName>
        <fullName evidence="1">CHAT domain-containing protein</fullName>
    </recommendedName>
</protein>
<dbReference type="EMBL" id="BMWC01000005">
    <property type="protein sequence ID" value="GGX06462.1"/>
    <property type="molecule type" value="Genomic_DNA"/>
</dbReference>
<keyword evidence="3" id="KW-1185">Reference proteome</keyword>
<name>A0ABQ2XAQ3_9ACTN</name>
<dbReference type="Pfam" id="PF12770">
    <property type="entry name" value="CHAT"/>
    <property type="match status" value="1"/>
</dbReference>
<dbReference type="RefSeq" id="WP_268255756.1">
    <property type="nucleotide sequence ID" value="NZ_BMWC01000005.1"/>
</dbReference>
<proteinExistence type="predicted"/>
<evidence type="ECO:0000259" key="1">
    <source>
        <dbReference type="Pfam" id="PF12770"/>
    </source>
</evidence>
<organism evidence="2 3">
    <name type="scientific">Streptomyces lomondensis</name>
    <dbReference type="NCBI Taxonomy" id="68229"/>
    <lineage>
        <taxon>Bacteria</taxon>
        <taxon>Bacillati</taxon>
        <taxon>Actinomycetota</taxon>
        <taxon>Actinomycetes</taxon>
        <taxon>Kitasatosporales</taxon>
        <taxon>Streptomycetaceae</taxon>
        <taxon>Streptomyces</taxon>
    </lineage>
</organism>
<comment type="caution">
    <text evidence="2">The sequence shown here is derived from an EMBL/GenBank/DDBJ whole genome shotgun (WGS) entry which is preliminary data.</text>
</comment>
<sequence length="220" mass="23635">MPAVRSLRHHRTREPAARRGPARLVACAVPRPPGSLQELPGTLREVGMLAELFPGTRVLTGAEVTHDALAAALPTADWAHFACHGRNDGQAPSRSALVLHDHDRAPMTVLDISRMRLPAAEFAYLSACSTMRTGAGLSDEAIHITGAFQLAGYRNVVGTLWNIRDDLAVDMAERVYTPLAHGAPVGDEEIARALHAATTELRARHPGEPAWWAAHVHVGG</sequence>
<accession>A0ABQ2XAQ3</accession>
<feature type="domain" description="CHAT" evidence="1">
    <location>
        <begin position="3"/>
        <end position="219"/>
    </location>
</feature>
<dbReference type="InterPro" id="IPR024983">
    <property type="entry name" value="CHAT_dom"/>
</dbReference>
<reference evidence="3" key="1">
    <citation type="journal article" date="2019" name="Int. J. Syst. Evol. Microbiol.">
        <title>The Global Catalogue of Microorganisms (GCM) 10K type strain sequencing project: providing services to taxonomists for standard genome sequencing and annotation.</title>
        <authorList>
            <consortium name="The Broad Institute Genomics Platform"/>
            <consortium name="The Broad Institute Genome Sequencing Center for Infectious Disease"/>
            <person name="Wu L."/>
            <person name="Ma J."/>
        </authorList>
    </citation>
    <scope>NUCLEOTIDE SEQUENCE [LARGE SCALE GENOMIC DNA]</scope>
    <source>
        <strain evidence="3">JCM 4866</strain>
    </source>
</reference>
<evidence type="ECO:0000313" key="2">
    <source>
        <dbReference type="EMBL" id="GGX06462.1"/>
    </source>
</evidence>
<evidence type="ECO:0000313" key="3">
    <source>
        <dbReference type="Proteomes" id="UP000617743"/>
    </source>
</evidence>
<gene>
    <name evidence="2" type="ORF">GCM10010383_40610</name>
</gene>
<dbReference type="Proteomes" id="UP000617743">
    <property type="component" value="Unassembled WGS sequence"/>
</dbReference>